<dbReference type="EMBL" id="BMWZ01000001">
    <property type="protein sequence ID" value="GGZ69337.1"/>
    <property type="molecule type" value="Genomic_DNA"/>
</dbReference>
<accession>A0A918QVN9</accession>
<evidence type="ECO:0000256" key="1">
    <source>
        <dbReference type="SAM" id="Phobius"/>
    </source>
</evidence>
<feature type="transmembrane region" description="Helical" evidence="1">
    <location>
        <begin position="6"/>
        <end position="24"/>
    </location>
</feature>
<evidence type="ECO:0000313" key="2">
    <source>
        <dbReference type="EMBL" id="GGZ69337.1"/>
    </source>
</evidence>
<proteinExistence type="predicted"/>
<gene>
    <name evidence="2" type="ORF">GCM10007028_02930</name>
</gene>
<reference evidence="2" key="1">
    <citation type="journal article" date="2014" name="Int. J. Syst. Evol. Microbiol.">
        <title>Complete genome sequence of Corynebacterium casei LMG S-19264T (=DSM 44701T), isolated from a smear-ripened cheese.</title>
        <authorList>
            <consortium name="US DOE Joint Genome Institute (JGI-PGF)"/>
            <person name="Walter F."/>
            <person name="Albersmeier A."/>
            <person name="Kalinowski J."/>
            <person name="Ruckert C."/>
        </authorList>
    </citation>
    <scope>NUCLEOTIDE SEQUENCE</scope>
    <source>
        <strain evidence="2">KCTC 12710</strain>
    </source>
</reference>
<comment type="caution">
    <text evidence="2">The sequence shown here is derived from an EMBL/GenBank/DDBJ whole genome shotgun (WGS) entry which is preliminary data.</text>
</comment>
<name>A0A918QVN9_9FLAO</name>
<sequence>MQTEIVLYIVIAGIIAFLLARFQYLNKQKSVSKRYMLFIFLRCIAIFAILLLIINPTFNKTSFSIEKPNLVLAIDNSSSIKYLGHENGATTLINELRNNSSLNEKFDLNIYSFGKDLKSSDSITFSENQTNISQAFEQLSQVYYQSIAPTLLLTDGNQTYGNDYEMYAKTYNQPIFPIILGDTITYIDLKIQQLNVNKYTFLNNKFPVEAILNYTGTKTINTRFQLKFNDKVIHEQPISFSKNENSKIINITLPANKVGVLNLEASIQPLENERNKINNSKKFAIEVLSQKTKIAIISDIAHPDIGAFKKSLESNEQRLIEILEPNSDLANLTDFQLYILYQPNRKFDKVIEFIKSQKQNALFVVGSKTDLNFLNRISKNYSFDITNQYENYQAELNTNYAPFLIDDIDFQSFPPLYSNYGDVNFIRPVESILNKTINGLSLNTPLLATIEDNGIREAIFLGENIWQWRAQSYLNEDSFELFDKFLGKVIQYLASNTLKSRLNIDYQSFYDGNSNLIIKAEYFDKNYAFDNRETLTITVVDEQTKEKKVFPLVLKYNYYQVDLSNLPASKYSFKIETSGSKISKTGSFTVLDFNVEQQFINANVNKLKKLATNSEGKEYFISGTNTLVEDLLIDSRFVPIQKSNKKDIPLIDWKYLLAIIALALGAEWFLRKYHGLI</sequence>
<keyword evidence="3" id="KW-1185">Reference proteome</keyword>
<reference evidence="2" key="2">
    <citation type="submission" date="2020-09" db="EMBL/GenBank/DDBJ databases">
        <authorList>
            <person name="Sun Q."/>
            <person name="Kim S."/>
        </authorList>
    </citation>
    <scope>NUCLEOTIDE SEQUENCE</scope>
    <source>
        <strain evidence="2">KCTC 12710</strain>
    </source>
</reference>
<dbReference type="PANTHER" id="PTHR37947:SF1">
    <property type="entry name" value="BLL2462 PROTEIN"/>
    <property type="match status" value="1"/>
</dbReference>
<dbReference type="Proteomes" id="UP000636004">
    <property type="component" value="Unassembled WGS sequence"/>
</dbReference>
<protein>
    <recommendedName>
        <fullName evidence="4">VWA domain-containing protein</fullName>
    </recommendedName>
</protein>
<dbReference type="SUPFAM" id="SSF53300">
    <property type="entry name" value="vWA-like"/>
    <property type="match status" value="1"/>
</dbReference>
<dbReference type="RefSeq" id="WP_189358763.1">
    <property type="nucleotide sequence ID" value="NZ_BMWZ01000001.1"/>
</dbReference>
<organism evidence="2 3">
    <name type="scientific">Algibacter mikhailovii</name>
    <dbReference type="NCBI Taxonomy" id="425498"/>
    <lineage>
        <taxon>Bacteria</taxon>
        <taxon>Pseudomonadati</taxon>
        <taxon>Bacteroidota</taxon>
        <taxon>Flavobacteriia</taxon>
        <taxon>Flavobacteriales</taxon>
        <taxon>Flavobacteriaceae</taxon>
        <taxon>Algibacter</taxon>
    </lineage>
</organism>
<keyword evidence="1" id="KW-1133">Transmembrane helix</keyword>
<keyword evidence="1" id="KW-0812">Transmembrane</keyword>
<feature type="transmembrane region" description="Helical" evidence="1">
    <location>
        <begin position="36"/>
        <end position="54"/>
    </location>
</feature>
<dbReference type="InterPro" id="IPR036465">
    <property type="entry name" value="vWFA_dom_sf"/>
</dbReference>
<evidence type="ECO:0000313" key="3">
    <source>
        <dbReference type="Proteomes" id="UP000636004"/>
    </source>
</evidence>
<dbReference type="AlphaFoldDB" id="A0A918QVN9"/>
<dbReference type="PANTHER" id="PTHR37947">
    <property type="entry name" value="BLL2462 PROTEIN"/>
    <property type="match status" value="1"/>
</dbReference>
<keyword evidence="1" id="KW-0472">Membrane</keyword>
<evidence type="ECO:0008006" key="4">
    <source>
        <dbReference type="Google" id="ProtNLM"/>
    </source>
</evidence>